<evidence type="ECO:0000313" key="8">
    <source>
        <dbReference type="EMBL" id="WPU64732.1"/>
    </source>
</evidence>
<reference evidence="8 9" key="1">
    <citation type="submission" date="2023-11" db="EMBL/GenBank/DDBJ databases">
        <title>Peredibacter starrii A3.12.</title>
        <authorList>
            <person name="Mitchell R.J."/>
        </authorList>
    </citation>
    <scope>NUCLEOTIDE SEQUENCE [LARGE SCALE GENOMIC DNA]</scope>
    <source>
        <strain evidence="8 9">A3.12</strain>
    </source>
</reference>
<feature type="transmembrane region" description="Helical" evidence="6">
    <location>
        <begin position="197"/>
        <end position="217"/>
    </location>
</feature>
<keyword evidence="3" id="KW-0597">Phosphoprotein</keyword>
<dbReference type="GO" id="GO:0000155">
    <property type="term" value="F:phosphorelay sensor kinase activity"/>
    <property type="evidence" value="ECO:0007669"/>
    <property type="project" value="InterPro"/>
</dbReference>
<dbReference type="PANTHER" id="PTHR43047">
    <property type="entry name" value="TWO-COMPONENT HISTIDINE PROTEIN KINASE"/>
    <property type="match status" value="1"/>
</dbReference>
<evidence type="ECO:0000256" key="6">
    <source>
        <dbReference type="SAM" id="Phobius"/>
    </source>
</evidence>
<feature type="transmembrane region" description="Helical" evidence="6">
    <location>
        <begin position="134"/>
        <end position="153"/>
    </location>
</feature>
<keyword evidence="9" id="KW-1185">Reference proteome</keyword>
<dbReference type="FunFam" id="3.30.565.10:FF:000006">
    <property type="entry name" value="Sensor histidine kinase WalK"/>
    <property type="match status" value="1"/>
</dbReference>
<dbReference type="Gene3D" id="3.30.450.20">
    <property type="entry name" value="PAS domain"/>
    <property type="match status" value="1"/>
</dbReference>
<dbReference type="AlphaFoldDB" id="A0AAX4HN38"/>
<keyword evidence="6" id="KW-1133">Transmembrane helix</keyword>
<dbReference type="Pfam" id="PF02518">
    <property type="entry name" value="HATPase_c"/>
    <property type="match status" value="1"/>
</dbReference>
<evidence type="ECO:0000259" key="7">
    <source>
        <dbReference type="PROSITE" id="PS50109"/>
    </source>
</evidence>
<keyword evidence="6" id="KW-0812">Transmembrane</keyword>
<keyword evidence="8" id="KW-0547">Nucleotide-binding</keyword>
<gene>
    <name evidence="8" type="ORF">SOO65_18730</name>
</gene>
<dbReference type="InterPro" id="IPR004358">
    <property type="entry name" value="Sig_transdc_His_kin-like_C"/>
</dbReference>
<evidence type="ECO:0000256" key="1">
    <source>
        <dbReference type="ARBA" id="ARBA00000085"/>
    </source>
</evidence>
<dbReference type="EMBL" id="CP139487">
    <property type="protein sequence ID" value="WPU64732.1"/>
    <property type="molecule type" value="Genomic_DNA"/>
</dbReference>
<dbReference type="CDD" id="cd00082">
    <property type="entry name" value="HisKA"/>
    <property type="match status" value="1"/>
</dbReference>
<dbReference type="RefSeq" id="WP_321394070.1">
    <property type="nucleotide sequence ID" value="NZ_CP139487.1"/>
</dbReference>
<feature type="transmembrane region" description="Helical" evidence="6">
    <location>
        <begin position="70"/>
        <end position="89"/>
    </location>
</feature>
<dbReference type="GO" id="GO:0009927">
    <property type="term" value="F:histidine phosphotransfer kinase activity"/>
    <property type="evidence" value="ECO:0007669"/>
    <property type="project" value="TreeGrafter"/>
</dbReference>
<dbReference type="PROSITE" id="PS50109">
    <property type="entry name" value="HIS_KIN"/>
    <property type="match status" value="1"/>
</dbReference>
<evidence type="ECO:0000256" key="5">
    <source>
        <dbReference type="ARBA" id="ARBA00022777"/>
    </source>
</evidence>
<protein>
    <recommendedName>
        <fullName evidence="2">histidine kinase</fullName>
        <ecNumber evidence="2">2.7.13.3</ecNumber>
    </recommendedName>
</protein>
<feature type="transmembrane region" description="Helical" evidence="6">
    <location>
        <begin position="7"/>
        <end position="26"/>
    </location>
</feature>
<keyword evidence="6" id="KW-0472">Membrane</keyword>
<dbReference type="InterPro" id="IPR036890">
    <property type="entry name" value="HATPase_C_sf"/>
</dbReference>
<dbReference type="PANTHER" id="PTHR43047:SF72">
    <property type="entry name" value="OSMOSENSING HISTIDINE PROTEIN KINASE SLN1"/>
    <property type="match status" value="1"/>
</dbReference>
<feature type="transmembrane region" description="Helical" evidence="6">
    <location>
        <begin position="165"/>
        <end position="185"/>
    </location>
</feature>
<dbReference type="SUPFAM" id="SSF55874">
    <property type="entry name" value="ATPase domain of HSP90 chaperone/DNA topoisomerase II/histidine kinase"/>
    <property type="match status" value="1"/>
</dbReference>
<comment type="catalytic activity">
    <reaction evidence="1">
        <text>ATP + protein L-histidine = ADP + protein N-phospho-L-histidine.</text>
        <dbReference type="EC" id="2.7.13.3"/>
    </reaction>
</comment>
<keyword evidence="4" id="KW-0808">Transferase</keyword>
<organism evidence="8 9">
    <name type="scientific">Peredibacter starrii</name>
    <dbReference type="NCBI Taxonomy" id="28202"/>
    <lineage>
        <taxon>Bacteria</taxon>
        <taxon>Pseudomonadati</taxon>
        <taxon>Bdellovibrionota</taxon>
        <taxon>Bacteriovoracia</taxon>
        <taxon>Bacteriovoracales</taxon>
        <taxon>Bacteriovoracaceae</taxon>
        <taxon>Peredibacter</taxon>
    </lineage>
</organism>
<feature type="transmembrane region" description="Helical" evidence="6">
    <location>
        <begin position="297"/>
        <end position="315"/>
    </location>
</feature>
<feature type="transmembrane region" description="Helical" evidence="6">
    <location>
        <begin position="229"/>
        <end position="246"/>
    </location>
</feature>
<dbReference type="SMART" id="SM00388">
    <property type="entry name" value="HisKA"/>
    <property type="match status" value="1"/>
</dbReference>
<dbReference type="KEGG" id="psti:SOO65_18730"/>
<evidence type="ECO:0000313" key="9">
    <source>
        <dbReference type="Proteomes" id="UP001324634"/>
    </source>
</evidence>
<dbReference type="GO" id="GO:0005524">
    <property type="term" value="F:ATP binding"/>
    <property type="evidence" value="ECO:0007669"/>
    <property type="project" value="UniProtKB-KW"/>
</dbReference>
<keyword evidence="8" id="KW-0067">ATP-binding</keyword>
<dbReference type="Proteomes" id="UP001324634">
    <property type="component" value="Chromosome"/>
</dbReference>
<evidence type="ECO:0000256" key="2">
    <source>
        <dbReference type="ARBA" id="ARBA00012438"/>
    </source>
</evidence>
<dbReference type="Gene3D" id="1.10.287.130">
    <property type="match status" value="1"/>
</dbReference>
<feature type="transmembrane region" description="Helical" evidence="6">
    <location>
        <begin position="101"/>
        <end position="122"/>
    </location>
</feature>
<feature type="transmembrane region" description="Helical" evidence="6">
    <location>
        <begin position="267"/>
        <end position="285"/>
    </location>
</feature>
<sequence>MIKSRSLMLTTMVASLATFALGIHFIENNSYLMNVWTDFFWSSSSLICAIRCFKTSGKMEVHSLKQSWKWLGIGASSWTIGMVIWSWRQLVENVVVPFPDISTYFFLALVPCIVTALIHYCWNVSHKENKLTTLADIGISLCVISFVCIILFYRPILEYQGSKFYLIMVLAYPCLYITSLFFATLQIWESRPINKLSYTLLMVGLACLAGVNIAYAYGLLNRFYEPGHMLDVLWSVGFYFFFWAAAEEEQQSKTKTPSSPSLLKPNLVRALFPGLTLLFVIIAAYTYQSGFKGIETLMLLIVVIFTMLIGLRAWISQNAQFNLQTISEQNSKKLDAVIQQMPAGLVIIDTDSGKVVFCNNQAEDILKGDLSHLSELTKDGEEVDLNLANDQKITVLRQISKVETKFKERFSVLTFIDITEKKQVYEEMKRVAQIREDFLLLVSHELKTPLTTLKLGMQFVQKKTTDESMKKVIQPCLEEIRRFENLTNDLIDISNIDAGRLSLDPEKINLKEVVSNVLSRFEFELTSKKYELVFKRMEDVSGQWDQLRIEQVIINLLNNAIKYGGQKPIEVSVYKDRGDAVFSIRDHGPGVTAEEKERIFNKFERASSTKHFGGFGIGLFVSKTIVNAHKGTIAVDTADGGGAVFTVRLPIL</sequence>
<dbReference type="GO" id="GO:0005886">
    <property type="term" value="C:plasma membrane"/>
    <property type="evidence" value="ECO:0007669"/>
    <property type="project" value="TreeGrafter"/>
</dbReference>
<dbReference type="Gene3D" id="3.30.565.10">
    <property type="entry name" value="Histidine kinase-like ATPase, C-terminal domain"/>
    <property type="match status" value="1"/>
</dbReference>
<feature type="transmembrane region" description="Helical" evidence="6">
    <location>
        <begin position="32"/>
        <end position="50"/>
    </location>
</feature>
<name>A0AAX4HN38_9BACT</name>
<keyword evidence="5" id="KW-0418">Kinase</keyword>
<dbReference type="InterPro" id="IPR003661">
    <property type="entry name" value="HisK_dim/P_dom"/>
</dbReference>
<dbReference type="Pfam" id="PF13188">
    <property type="entry name" value="PAS_8"/>
    <property type="match status" value="1"/>
</dbReference>
<dbReference type="InterPro" id="IPR036097">
    <property type="entry name" value="HisK_dim/P_sf"/>
</dbReference>
<dbReference type="SUPFAM" id="SSF47384">
    <property type="entry name" value="Homodimeric domain of signal transducing histidine kinase"/>
    <property type="match status" value="1"/>
</dbReference>
<dbReference type="InterPro" id="IPR000014">
    <property type="entry name" value="PAS"/>
</dbReference>
<dbReference type="Pfam" id="PF00512">
    <property type="entry name" value="HisKA"/>
    <property type="match status" value="1"/>
</dbReference>
<accession>A0AAX4HN38</accession>
<dbReference type="SMART" id="SM00387">
    <property type="entry name" value="HATPase_c"/>
    <property type="match status" value="1"/>
</dbReference>
<dbReference type="PRINTS" id="PR00344">
    <property type="entry name" value="BCTRLSENSOR"/>
</dbReference>
<dbReference type="InterPro" id="IPR003594">
    <property type="entry name" value="HATPase_dom"/>
</dbReference>
<dbReference type="InterPro" id="IPR005467">
    <property type="entry name" value="His_kinase_dom"/>
</dbReference>
<feature type="domain" description="Histidine kinase" evidence="7">
    <location>
        <begin position="441"/>
        <end position="652"/>
    </location>
</feature>
<dbReference type="EC" id="2.7.13.3" evidence="2"/>
<evidence type="ECO:0000256" key="3">
    <source>
        <dbReference type="ARBA" id="ARBA00022553"/>
    </source>
</evidence>
<evidence type="ECO:0000256" key="4">
    <source>
        <dbReference type="ARBA" id="ARBA00022679"/>
    </source>
</evidence>
<proteinExistence type="predicted"/>